<dbReference type="GO" id="GO:0007131">
    <property type="term" value="P:reciprocal meiotic recombination"/>
    <property type="evidence" value="ECO:0007669"/>
    <property type="project" value="TreeGrafter"/>
</dbReference>
<feature type="region of interest" description="Disordered" evidence="2">
    <location>
        <begin position="420"/>
        <end position="439"/>
    </location>
</feature>
<dbReference type="InParanoid" id="Q22DD6"/>
<accession>Q22DD6</accession>
<evidence type="ECO:0000313" key="4">
    <source>
        <dbReference type="EMBL" id="EAR83266.2"/>
    </source>
</evidence>
<evidence type="ECO:0000256" key="2">
    <source>
        <dbReference type="SAM" id="MobiDB-lite"/>
    </source>
</evidence>
<dbReference type="GeneID" id="7833087"/>
<dbReference type="HOGENOM" id="CLU_009697_1_0_1"/>
<dbReference type="AlphaFoldDB" id="Q22DD6"/>
<dbReference type="GO" id="GO:0005634">
    <property type="term" value="C:nucleus"/>
    <property type="evidence" value="ECO:0007669"/>
    <property type="project" value="TreeGrafter"/>
</dbReference>
<keyword evidence="1" id="KW-0175">Coiled coil</keyword>
<proteinExistence type="predicted"/>
<protein>
    <submittedName>
        <fullName evidence="4">ABC transporter family protein</fullName>
    </submittedName>
</protein>
<evidence type="ECO:0000256" key="3">
    <source>
        <dbReference type="SAM" id="Phobius"/>
    </source>
</evidence>
<organism evidence="4 5">
    <name type="scientific">Tetrahymena thermophila (strain SB210)</name>
    <dbReference type="NCBI Taxonomy" id="312017"/>
    <lineage>
        <taxon>Eukaryota</taxon>
        <taxon>Sar</taxon>
        <taxon>Alveolata</taxon>
        <taxon>Ciliophora</taxon>
        <taxon>Intramacronucleata</taxon>
        <taxon>Oligohymenophorea</taxon>
        <taxon>Hymenostomatida</taxon>
        <taxon>Tetrahymenina</taxon>
        <taxon>Tetrahymenidae</taxon>
        <taxon>Tetrahymena</taxon>
    </lineage>
</organism>
<dbReference type="RefSeq" id="XP_001030929.2">
    <property type="nucleotide sequence ID" value="XM_001030929.2"/>
</dbReference>
<keyword evidence="3" id="KW-0472">Membrane</keyword>
<gene>
    <name evidence="4" type="ORF">TTHERM_00992660</name>
</gene>
<evidence type="ECO:0000256" key="1">
    <source>
        <dbReference type="SAM" id="Coils"/>
    </source>
</evidence>
<dbReference type="KEGG" id="tet:TTHERM_00992660"/>
<feature type="coiled-coil region" evidence="1">
    <location>
        <begin position="480"/>
        <end position="507"/>
    </location>
</feature>
<feature type="transmembrane region" description="Helical" evidence="3">
    <location>
        <begin position="25"/>
        <end position="46"/>
    </location>
</feature>
<dbReference type="PANTHER" id="PTHR31398">
    <property type="entry name" value="MEIOTIC NUCLEAR DIVISION PROTEIN 1 HOMOLOG"/>
    <property type="match status" value="1"/>
</dbReference>
<keyword evidence="3" id="KW-1133">Transmembrane helix</keyword>
<dbReference type="PANTHER" id="PTHR31398:SF0">
    <property type="entry name" value="MEIOTIC NUCLEAR DIVISION PROTEIN 1 HOMOLOG"/>
    <property type="match status" value="1"/>
</dbReference>
<reference evidence="5" key="1">
    <citation type="journal article" date="2006" name="PLoS Biol.">
        <title>Macronuclear genome sequence of the ciliate Tetrahymena thermophila, a model eukaryote.</title>
        <authorList>
            <person name="Eisen J.A."/>
            <person name="Coyne R.S."/>
            <person name="Wu M."/>
            <person name="Wu D."/>
            <person name="Thiagarajan M."/>
            <person name="Wortman J.R."/>
            <person name="Badger J.H."/>
            <person name="Ren Q."/>
            <person name="Amedeo P."/>
            <person name="Jones K.M."/>
            <person name="Tallon L.J."/>
            <person name="Delcher A.L."/>
            <person name="Salzberg S.L."/>
            <person name="Silva J.C."/>
            <person name="Haas B.J."/>
            <person name="Majoros W.H."/>
            <person name="Farzad M."/>
            <person name="Carlton J.M."/>
            <person name="Smith R.K. Jr."/>
            <person name="Garg J."/>
            <person name="Pearlman R.E."/>
            <person name="Karrer K.M."/>
            <person name="Sun L."/>
            <person name="Manning G."/>
            <person name="Elde N.C."/>
            <person name="Turkewitz A.P."/>
            <person name="Asai D.J."/>
            <person name="Wilkes D.E."/>
            <person name="Wang Y."/>
            <person name="Cai H."/>
            <person name="Collins K."/>
            <person name="Stewart B.A."/>
            <person name="Lee S.R."/>
            <person name="Wilamowska K."/>
            <person name="Weinberg Z."/>
            <person name="Ruzzo W.L."/>
            <person name="Wloga D."/>
            <person name="Gaertig J."/>
            <person name="Frankel J."/>
            <person name="Tsao C.-C."/>
            <person name="Gorovsky M.A."/>
            <person name="Keeling P.J."/>
            <person name="Waller R.F."/>
            <person name="Patron N.J."/>
            <person name="Cherry J.M."/>
            <person name="Stover N.A."/>
            <person name="Krieger C.J."/>
            <person name="del Toro C."/>
            <person name="Ryder H.F."/>
            <person name="Williamson S.C."/>
            <person name="Barbeau R.A."/>
            <person name="Hamilton E.P."/>
            <person name="Orias E."/>
        </authorList>
    </citation>
    <scope>NUCLEOTIDE SEQUENCE [LARGE SCALE GENOMIC DNA]</scope>
    <source>
        <strain evidence="5">SB210</strain>
    </source>
</reference>
<feature type="coiled-coil region" evidence="1">
    <location>
        <begin position="355"/>
        <end position="387"/>
    </location>
</feature>
<dbReference type="Proteomes" id="UP000009168">
    <property type="component" value="Unassembled WGS sequence"/>
</dbReference>
<sequence length="766" mass="90545">MDKIDIFGSQILFRFQKQKRYQTRIGGYITFAIISIIIIRLITTWWEVYQRSNPNVIQKERQVLSPQKFVFDKTNTQFAFGMQEPSEYNQYIDPKIYNIQVLQITQTNLVDSKTGKTVSKYSQREIKSGPCQSDYFSNPNTQEQFRSLNYQNLYCIDPDEQIVIEGDFGQGTFNYVVIKVSKCKSDCLSDDKLDYYLLNGSFSIYFADIIVDPVIKDFPFVFFNRDLYWATSSNTAQNLSLYFRNDYVESDFGWVTSNIETNRYPQYSTQDISTSQTQGTDYFLQVLLRFEKSKENLYQRRYQTITDIISQIGGFAQSLIGFGFLLCSYFSELSLNKSLINDAFNFKLLREKNSFLQQNQQLKTLKANFSNQENQEVKDNIENQNKAQIKNESQVISGQDIQFQESKKCVQDQQNIKNFENSLHPNQSTKPLNQSQQKKSYTKNQILLSKVLQKKGNQSLELSYISEQKQKLKLPQQTSKSKQAKKNENLENQIKKMLDQERGTMEMSFLEYLKFRFWPFNKEIQKKKKIIDFSVNKLYYHIDLLHIIQKLLEVDKLKKLLMDDDQIKLFEYLPKPTIYEQDVLQQQNQDQEQQQQQQNKDIYYQDLRSESQKLQDAFESYVKISKRKRPSGLDLKILQNIDINLVQIFNIAEESMQQKEQIVSSFEQNKQMNEINLQKSQNILSQNPLIKNETEHYDNQNQKENINHNQKLTFRDNIFNISIINSKDEIKSESYIPDDEQNQQKHELNLNSNYFTNSKSQKNQHV</sequence>
<keyword evidence="5" id="KW-1185">Reference proteome</keyword>
<keyword evidence="3" id="KW-0812">Transmembrane</keyword>
<dbReference type="EMBL" id="GG662439">
    <property type="protein sequence ID" value="EAR83266.2"/>
    <property type="molecule type" value="Genomic_DNA"/>
</dbReference>
<evidence type="ECO:0000313" key="5">
    <source>
        <dbReference type="Proteomes" id="UP000009168"/>
    </source>
</evidence>
<name>Q22DD6_TETTS</name>